<protein>
    <recommendedName>
        <fullName evidence="3">WXG100 family type VII secretion target</fullName>
    </recommendedName>
</protein>
<evidence type="ECO:0000313" key="2">
    <source>
        <dbReference type="Proteomes" id="UP001151002"/>
    </source>
</evidence>
<dbReference type="EMBL" id="JAPNTZ010000018">
    <property type="protein sequence ID" value="MCY1144063.1"/>
    <property type="molecule type" value="Genomic_DNA"/>
</dbReference>
<name>A0ABT4BC13_9ACTN</name>
<reference evidence="1" key="1">
    <citation type="submission" date="2022-11" db="EMBL/GenBank/DDBJ databases">
        <authorList>
            <person name="Somphong A."/>
            <person name="Phongsopitanun W."/>
        </authorList>
    </citation>
    <scope>NUCLEOTIDE SEQUENCE</scope>
    <source>
        <strain evidence="1">Pm04-4</strain>
    </source>
</reference>
<keyword evidence="2" id="KW-1185">Reference proteome</keyword>
<proteinExistence type="predicted"/>
<accession>A0ABT4BC13</accession>
<sequence length="55" mass="6069">MNGFEPDLNGLRRGDSDLQAMLQQTADQMQRFDAQLAAAGEPWGRDDLGSMISEI</sequence>
<dbReference type="Proteomes" id="UP001151002">
    <property type="component" value="Unassembled WGS sequence"/>
</dbReference>
<gene>
    <name evidence="1" type="ORF">OWR29_39220</name>
</gene>
<comment type="caution">
    <text evidence="1">The sequence shown here is derived from an EMBL/GenBank/DDBJ whole genome shotgun (WGS) entry which is preliminary data.</text>
</comment>
<evidence type="ECO:0000313" key="1">
    <source>
        <dbReference type="EMBL" id="MCY1144063.1"/>
    </source>
</evidence>
<organism evidence="1 2">
    <name type="scientific">Paractinoplanes pyxinae</name>
    <dbReference type="NCBI Taxonomy" id="2997416"/>
    <lineage>
        <taxon>Bacteria</taxon>
        <taxon>Bacillati</taxon>
        <taxon>Actinomycetota</taxon>
        <taxon>Actinomycetes</taxon>
        <taxon>Micromonosporales</taxon>
        <taxon>Micromonosporaceae</taxon>
        <taxon>Paractinoplanes</taxon>
    </lineage>
</organism>
<dbReference type="RefSeq" id="WP_267568620.1">
    <property type="nucleotide sequence ID" value="NZ_JAPNTZ010000018.1"/>
</dbReference>
<evidence type="ECO:0008006" key="3">
    <source>
        <dbReference type="Google" id="ProtNLM"/>
    </source>
</evidence>